<organism evidence="3 4">
    <name type="scientific">Lasiodiplodia hormozganensis</name>
    <dbReference type="NCBI Taxonomy" id="869390"/>
    <lineage>
        <taxon>Eukaryota</taxon>
        <taxon>Fungi</taxon>
        <taxon>Dikarya</taxon>
        <taxon>Ascomycota</taxon>
        <taxon>Pezizomycotina</taxon>
        <taxon>Dothideomycetes</taxon>
        <taxon>Dothideomycetes incertae sedis</taxon>
        <taxon>Botryosphaeriales</taxon>
        <taxon>Botryosphaeriaceae</taxon>
        <taxon>Lasiodiplodia</taxon>
    </lineage>
</organism>
<evidence type="ECO:0000259" key="2">
    <source>
        <dbReference type="Pfam" id="PF12735"/>
    </source>
</evidence>
<comment type="caution">
    <text evidence="3">The sequence shown here is derived from an EMBL/GenBank/DDBJ whole genome shotgun (WGS) entry which is preliminary data.</text>
</comment>
<dbReference type="GO" id="GO:0005802">
    <property type="term" value="C:trans-Golgi network"/>
    <property type="evidence" value="ECO:0007669"/>
    <property type="project" value="TreeGrafter"/>
</dbReference>
<dbReference type="Pfam" id="PF12735">
    <property type="entry name" value="IgD3_Trs65"/>
    <property type="match status" value="2"/>
</dbReference>
<name>A0AA40D444_9PEZI</name>
<proteinExistence type="predicted"/>
<dbReference type="AlphaFoldDB" id="A0AA40D444"/>
<dbReference type="PANTHER" id="PTHR28159">
    <property type="entry name" value="TRAFFICKING PROTEIN PARTICLE COMPLEX II-SPECIFIC SUBUNIT 65"/>
    <property type="match status" value="1"/>
</dbReference>
<evidence type="ECO:0000313" key="3">
    <source>
        <dbReference type="EMBL" id="KAK0659843.1"/>
    </source>
</evidence>
<dbReference type="InterPro" id="IPR024662">
    <property type="entry name" value="Trs65"/>
</dbReference>
<gene>
    <name evidence="3" type="ORF">DIS24_g3634</name>
</gene>
<dbReference type="PANTHER" id="PTHR28159:SF1">
    <property type="entry name" value="TRAFFICKING PROTEIN PARTICLE COMPLEX II-SPECIFIC SUBUNIT 65"/>
    <property type="match status" value="1"/>
</dbReference>
<accession>A0AA40D444</accession>
<feature type="region of interest" description="Disordered" evidence="1">
    <location>
        <begin position="292"/>
        <end position="315"/>
    </location>
</feature>
<dbReference type="Proteomes" id="UP001175001">
    <property type="component" value="Unassembled WGS sequence"/>
</dbReference>
<dbReference type="GO" id="GO:1990071">
    <property type="term" value="C:TRAPPII protein complex"/>
    <property type="evidence" value="ECO:0007669"/>
    <property type="project" value="InterPro"/>
</dbReference>
<feature type="domain" description="Trafficking protein particle complex II-specific subunit 65 IgD3" evidence="2">
    <location>
        <begin position="381"/>
        <end position="434"/>
    </location>
</feature>
<keyword evidence="4" id="KW-1185">Reference proteome</keyword>
<evidence type="ECO:0000313" key="4">
    <source>
        <dbReference type="Proteomes" id="UP001175001"/>
    </source>
</evidence>
<dbReference type="GO" id="GO:0006891">
    <property type="term" value="P:intra-Golgi vesicle-mediated transport"/>
    <property type="evidence" value="ECO:0007669"/>
    <property type="project" value="InterPro"/>
</dbReference>
<dbReference type="EMBL" id="JAUJDW010000012">
    <property type="protein sequence ID" value="KAK0659843.1"/>
    <property type="molecule type" value="Genomic_DNA"/>
</dbReference>
<dbReference type="InterPro" id="IPR055420">
    <property type="entry name" value="IgD3_Trs65"/>
</dbReference>
<sequence>MTTARFPGHSRTTSTDFSETSLVETVVPAASAADLQQSLGAWDGAINEASTSILPFLSQRQFLFFDELVPVYVVLRTPTTDENTLKSYLKRLALNVEAYATSTAPLSHTGAPHAPPLKELLHSATVQNPAEPVLFSSRGVTYENGNSQEYCYVAWKVEIFIDLSIFASFDFEVTGMAGYSLSLNEVELALSDGRVESCGENLGGGRENVYKSGDQVALLYKLIPNDVSKDYTVPMNIHALDVRIRAKILLSEECQPEVVIDWRTNVDIAHVLKSKLRVPDHLLGRSAHQRNISSINSSSSSKQPGPDSLPYMENGLQDSSSGGNIDVAVTIVGPERVYVAEPFVWDVFIVNRSDRERRLEFQVVFKALAVGQSPDLLLHTSRGLHVGTLAPTACKNTQIELEPFKDGILNLEALRLIDLQTEEYTDIHDLPLIVSYRRPSGA</sequence>
<feature type="compositionally biased region" description="Low complexity" evidence="1">
    <location>
        <begin position="292"/>
        <end position="301"/>
    </location>
</feature>
<reference evidence="3" key="1">
    <citation type="submission" date="2023-06" db="EMBL/GenBank/DDBJ databases">
        <title>Multi-omics analyses reveal the molecular pathogenesis toolkit of Lasiodiplodia hormozganensis, a cross-kingdom pathogen.</title>
        <authorList>
            <person name="Felix C."/>
            <person name="Meneses R."/>
            <person name="Goncalves M.F.M."/>
            <person name="Tilleman L."/>
            <person name="Duarte A.S."/>
            <person name="Jorrin-Novo J.V."/>
            <person name="Van De Peer Y."/>
            <person name="Deforce D."/>
            <person name="Van Nieuwerburgh F."/>
            <person name="Esteves A.C."/>
            <person name="Alves A."/>
        </authorList>
    </citation>
    <scope>NUCLEOTIDE SEQUENCE</scope>
    <source>
        <strain evidence="3">CBS 339.90</strain>
    </source>
</reference>
<protein>
    <recommendedName>
        <fullName evidence="2">Trafficking protein particle complex II-specific subunit 65 IgD3 domain-containing protein</fullName>
    </recommendedName>
</protein>
<feature type="domain" description="Trafficking protein particle complex II-specific subunit 65 IgD3" evidence="2">
    <location>
        <begin position="306"/>
        <end position="365"/>
    </location>
</feature>
<evidence type="ECO:0000256" key="1">
    <source>
        <dbReference type="SAM" id="MobiDB-lite"/>
    </source>
</evidence>